<dbReference type="RefSeq" id="WP_010935959.1">
    <property type="nucleotide sequence ID" value="NC_002936.3"/>
</dbReference>
<dbReference type="PANTHER" id="PTHR30461:SF23">
    <property type="entry name" value="DNA RECOMBINASE-RELATED"/>
    <property type="match status" value="1"/>
</dbReference>
<evidence type="ECO:0000259" key="8">
    <source>
        <dbReference type="PROSITE" id="PS51736"/>
    </source>
</evidence>
<dbReference type="EMBL" id="CP000027">
    <property type="protein sequence ID" value="AAW40494.1"/>
    <property type="molecule type" value="Genomic_DNA"/>
</dbReference>
<feature type="domain" description="Recombinase" evidence="9">
    <location>
        <begin position="157"/>
        <end position="277"/>
    </location>
</feature>
<evidence type="ECO:0000256" key="4">
    <source>
        <dbReference type="PIRSR" id="PIRSR606118-50"/>
    </source>
</evidence>
<dbReference type="eggNOG" id="COG1961">
    <property type="taxonomic scope" value="Bacteria"/>
</dbReference>
<dbReference type="GO" id="GO:0015074">
    <property type="term" value="P:DNA integration"/>
    <property type="evidence" value="ECO:0007669"/>
    <property type="project" value="UniProtKB-KW"/>
</dbReference>
<evidence type="ECO:0000256" key="1">
    <source>
        <dbReference type="ARBA" id="ARBA00022908"/>
    </source>
</evidence>
<feature type="domain" description="Resolvase/invertase-type recombinase catalytic" evidence="8">
    <location>
        <begin position="2"/>
        <end position="149"/>
    </location>
</feature>
<dbReference type="GO" id="GO:0003677">
    <property type="term" value="F:DNA binding"/>
    <property type="evidence" value="ECO:0007669"/>
    <property type="project" value="UniProtKB-KW"/>
</dbReference>
<name>Q3ZA45_DEHM1</name>
<dbReference type="InParanoid" id="Q3ZA45"/>
<sequence>MKVVLYARVSSEKQDVDLSLSAQLKAMRLFAQGREYQVLREYIDEAETGRTTARPAFREMIVAARRPGKPFEAILVWKYSRFARSREDSIVYKTMLRKNGVQVISINEPTENTPVGRLMEGMIEGLDEFYSDNLGEEVTRGMRESASRGFYLSYRAPYGYSKVKVADGGKIRTKLELDPVRAPITHSIFKSVISGKGVVEVARELNSKGIASAKGKSWTKGTIYSMLNNELYTGTVVWGRNSKRGLEPIKVTGACPAIVDIETFDAVQQMMASRAPKLIHPRVVSSRFLLSGLARCGYCGRSLTGQDAKSGKFAYYVCGSLTKKGAGSCDFKYLNAPKFEKAIIDEIKKSVLTKENLLDLAKAVTEEWNESLTGFRQEIDSIDDSIKDTQFRLSNIYDAIESGKIELSDLALRIKELRMRQEKLIARKSEIEAQYSEHRYEIMDPAQMAVYVEDLKALLDEGEVCERKAFIKGFVKGIRVKGDEVTVEYTPPLPDGTGESVLSIEGHGGR</sequence>
<protein>
    <submittedName>
        <fullName evidence="10">Resolvase domain protein</fullName>
    </submittedName>
</protein>
<dbReference type="Gene3D" id="3.90.1750.20">
    <property type="entry name" value="Putative Large Serine Recombinase, Chain B, Domain 2"/>
    <property type="match status" value="1"/>
</dbReference>
<keyword evidence="11" id="KW-1185">Reference proteome</keyword>
<dbReference type="InterPro" id="IPR025827">
    <property type="entry name" value="Zn_ribbon_recom_dom"/>
</dbReference>
<dbReference type="PROSITE" id="PS51736">
    <property type="entry name" value="RECOMBINASES_3"/>
    <property type="match status" value="1"/>
</dbReference>
<dbReference type="HOGENOM" id="CLU_010686_18_11_0"/>
<feature type="region of interest" description="Disordered" evidence="7">
    <location>
        <begin position="491"/>
        <end position="510"/>
    </location>
</feature>
<evidence type="ECO:0000256" key="6">
    <source>
        <dbReference type="SAM" id="Coils"/>
    </source>
</evidence>
<dbReference type="Pfam" id="PF00239">
    <property type="entry name" value="Resolvase"/>
    <property type="match status" value="1"/>
</dbReference>
<keyword evidence="6" id="KW-0175">Coiled coil</keyword>
<evidence type="ECO:0000256" key="7">
    <source>
        <dbReference type="SAM" id="MobiDB-lite"/>
    </source>
</evidence>
<dbReference type="Pfam" id="PF07508">
    <property type="entry name" value="Recombinase"/>
    <property type="match status" value="1"/>
</dbReference>
<keyword evidence="3" id="KW-0233">DNA recombination</keyword>
<reference evidence="10 11" key="1">
    <citation type="journal article" date="2005" name="Science">
        <title>Genome sequence of the PCE-dechlorinating bacterium Dehalococcoides ethenogenes.</title>
        <authorList>
            <person name="Seshadri R."/>
            <person name="Adrian L."/>
            <person name="Fouts D.E."/>
            <person name="Eisen J.A."/>
            <person name="Phillippy A.M."/>
            <person name="Methe B.A."/>
            <person name="Ward N.L."/>
            <person name="Nelson W.C."/>
            <person name="Deboy R.T."/>
            <person name="Khouri H.M."/>
            <person name="Kolonay J.F."/>
            <person name="Dodson R.J."/>
            <person name="Daugherty S.C."/>
            <person name="Brinkac L.M."/>
            <person name="Sullivan S.A."/>
            <person name="Madupu R."/>
            <person name="Nelson K.E."/>
            <person name="Kang K.H."/>
            <person name="Impraim M."/>
            <person name="Tran K."/>
            <person name="Robinson J.M."/>
            <person name="Forberger H.A."/>
            <person name="Fraser C.M."/>
            <person name="Zinder S.H."/>
            <person name="Heidelberg J.F."/>
        </authorList>
    </citation>
    <scope>NUCLEOTIDE SEQUENCE [LARGE SCALE GENOMIC DNA]</scope>
    <source>
        <strain evidence="11">ATCC BAA-2266 / KCTC 15142 / 195</strain>
    </source>
</reference>
<dbReference type="SUPFAM" id="SSF53041">
    <property type="entry name" value="Resolvase-like"/>
    <property type="match status" value="1"/>
</dbReference>
<dbReference type="KEGG" id="det:DET0155"/>
<dbReference type="InterPro" id="IPR050639">
    <property type="entry name" value="SSR_resolvase"/>
</dbReference>
<dbReference type="SMART" id="SM00857">
    <property type="entry name" value="Resolvase"/>
    <property type="match status" value="1"/>
</dbReference>
<proteinExistence type="predicted"/>
<dbReference type="AlphaFoldDB" id="Q3ZA45"/>
<dbReference type="Gene3D" id="3.40.50.1390">
    <property type="entry name" value="Resolvase, N-terminal catalytic domain"/>
    <property type="match status" value="1"/>
</dbReference>
<dbReference type="Proteomes" id="UP000008289">
    <property type="component" value="Chromosome"/>
</dbReference>
<dbReference type="PROSITE" id="PS51737">
    <property type="entry name" value="RECOMBINASE_DNA_BIND"/>
    <property type="match status" value="1"/>
</dbReference>
<keyword evidence="2" id="KW-0238">DNA-binding</keyword>
<evidence type="ECO:0000256" key="3">
    <source>
        <dbReference type="ARBA" id="ARBA00023172"/>
    </source>
</evidence>
<evidence type="ECO:0000313" key="11">
    <source>
        <dbReference type="Proteomes" id="UP000008289"/>
    </source>
</evidence>
<dbReference type="InterPro" id="IPR038109">
    <property type="entry name" value="DNA_bind_recomb_sf"/>
</dbReference>
<dbReference type="GeneID" id="35810833"/>
<dbReference type="InterPro" id="IPR011109">
    <property type="entry name" value="DNA_bind_recombinase_dom"/>
</dbReference>
<feature type="coiled-coil region" evidence="6">
    <location>
        <begin position="407"/>
        <end position="434"/>
    </location>
</feature>
<dbReference type="InterPro" id="IPR006118">
    <property type="entry name" value="Recombinase_CS"/>
</dbReference>
<dbReference type="GO" id="GO:0000150">
    <property type="term" value="F:DNA strand exchange activity"/>
    <property type="evidence" value="ECO:0007669"/>
    <property type="project" value="InterPro"/>
</dbReference>
<dbReference type="Pfam" id="PF13408">
    <property type="entry name" value="Zn_ribbon_recom"/>
    <property type="match status" value="1"/>
</dbReference>
<dbReference type="InterPro" id="IPR006119">
    <property type="entry name" value="Resolv_N"/>
</dbReference>
<organism evidence="10 11">
    <name type="scientific">Dehalococcoides mccartyi (strain ATCC BAA-2266 / KCTC 15142 / 195)</name>
    <name type="common">Dehalococcoides ethenogenes (strain 195)</name>
    <dbReference type="NCBI Taxonomy" id="243164"/>
    <lineage>
        <taxon>Bacteria</taxon>
        <taxon>Bacillati</taxon>
        <taxon>Chloroflexota</taxon>
        <taxon>Dehalococcoidia</taxon>
        <taxon>Dehalococcoidales</taxon>
        <taxon>Dehalococcoidaceae</taxon>
        <taxon>Dehalococcoides</taxon>
    </lineage>
</organism>
<dbReference type="CDD" id="cd00338">
    <property type="entry name" value="Ser_Recombinase"/>
    <property type="match status" value="1"/>
</dbReference>
<keyword evidence="1" id="KW-0229">DNA integration</keyword>
<gene>
    <name evidence="10" type="ordered locus">DET0155</name>
</gene>
<evidence type="ECO:0000313" key="10">
    <source>
        <dbReference type="EMBL" id="AAW40494.1"/>
    </source>
</evidence>
<accession>Q3ZA45</accession>
<dbReference type="PANTHER" id="PTHR30461">
    <property type="entry name" value="DNA-INVERTASE FROM LAMBDOID PROPHAGE"/>
    <property type="match status" value="1"/>
</dbReference>
<evidence type="ECO:0000256" key="2">
    <source>
        <dbReference type="ARBA" id="ARBA00023125"/>
    </source>
</evidence>
<dbReference type="InterPro" id="IPR036162">
    <property type="entry name" value="Resolvase-like_N_sf"/>
</dbReference>
<dbReference type="PROSITE" id="PS00397">
    <property type="entry name" value="RECOMBINASES_1"/>
    <property type="match status" value="1"/>
</dbReference>
<evidence type="ECO:0000259" key="9">
    <source>
        <dbReference type="PROSITE" id="PS51737"/>
    </source>
</evidence>
<feature type="active site" description="O-(5'-phospho-DNA)-serine intermediate" evidence="4 5">
    <location>
        <position position="10"/>
    </location>
</feature>
<evidence type="ECO:0000256" key="5">
    <source>
        <dbReference type="PROSITE-ProRule" id="PRU10137"/>
    </source>
</evidence>